<feature type="binding site" evidence="11">
    <location>
        <begin position="238"/>
        <end position="244"/>
    </location>
    <ligand>
        <name>S-adenosyl-L-methionine</name>
        <dbReference type="ChEBI" id="CHEBI:59789"/>
    </ligand>
</feature>
<feature type="active site" description="Nucleophile" evidence="11">
    <location>
        <position position="362"/>
    </location>
</feature>
<sequence>DEDYLASAETISKFNNCDRALENFDLYYKPVYGERWPSIRISLLTAKKSCVIINNFVTENEYGDTFSDLGAVDILELARKRQTAYANKMNKTNIKQSSLDQADVLRNVSSDQYASQEDNYSNVSEEQNPVYDSIISETDRKNLDLFMPAQVVYSDHMEQRIEEVRQSIYTPQDVKVDIVQPAPVSLSVDLTALAFPPGDVNMFPEPKTQNRHFMLDASSILPVLALDLHAGNRLLDLCAAPGGKGLAALQTLKPDQVLCNDISKSRLNRLKSIMRLYVPDEHRVRIKTTLRDGQKFTQQEFDKVLVDVPCNTDRHSVLDGGRNLFSPARIQERIGLPKLQTELLLSGLQCVKVGGCVVYSTCTLSPAQNDGIVQSALDRLWRETNISVEIEDLAEFRHIFSDTLSFYDSCRFGQLVIPSLSKNFGPMYFCRIRRIS</sequence>
<keyword evidence="5 11" id="KW-0949">S-adenosyl-L-methionine</keyword>
<dbReference type="PANTHER" id="PTHR22808">
    <property type="entry name" value="NCL1 YEAST -RELATED NOL1/NOP2/FMU SUN DOMAIN-CONTAINING"/>
    <property type="match status" value="1"/>
</dbReference>
<accession>A0ABY7EAN4</accession>
<evidence type="ECO:0000256" key="4">
    <source>
        <dbReference type="ARBA" id="ARBA00022679"/>
    </source>
</evidence>
<reference evidence="13" key="1">
    <citation type="submission" date="2022-11" db="EMBL/GenBank/DDBJ databases">
        <title>Centuries of genome instability and evolution in soft-shell clam transmissible cancer (bioRxiv).</title>
        <authorList>
            <person name="Hart S.F.M."/>
            <person name="Yonemitsu M.A."/>
            <person name="Giersch R.M."/>
            <person name="Beal B.F."/>
            <person name="Arriagada G."/>
            <person name="Davis B.W."/>
            <person name="Ostrander E.A."/>
            <person name="Goff S.P."/>
            <person name="Metzger M.J."/>
        </authorList>
    </citation>
    <scope>NUCLEOTIDE SEQUENCE</scope>
    <source>
        <strain evidence="13">MELC-2E11</strain>
        <tissue evidence="13">Siphon/mantle</tissue>
    </source>
</reference>
<feature type="binding site" evidence="11">
    <location>
        <position position="307"/>
    </location>
    <ligand>
        <name>S-adenosyl-L-methionine</name>
        <dbReference type="ChEBI" id="CHEBI:59789"/>
    </ligand>
</feature>
<evidence type="ECO:0000256" key="5">
    <source>
        <dbReference type="ARBA" id="ARBA00022691"/>
    </source>
</evidence>
<dbReference type="Pfam" id="PF01189">
    <property type="entry name" value="Methyltr_RsmB-F"/>
    <property type="match status" value="1"/>
</dbReference>
<comment type="catalytic activity">
    <reaction evidence="10">
        <text>a cytidine in rRNA + S-adenosyl-L-methionine = a 5-methylcytidine in rRNA + S-adenosyl-L-homocysteine + H(+)</text>
        <dbReference type="Rhea" id="RHEA:61484"/>
        <dbReference type="Rhea" id="RHEA-COMP:15836"/>
        <dbReference type="Rhea" id="RHEA-COMP:15837"/>
        <dbReference type="ChEBI" id="CHEBI:15378"/>
        <dbReference type="ChEBI" id="CHEBI:57856"/>
        <dbReference type="ChEBI" id="CHEBI:59789"/>
        <dbReference type="ChEBI" id="CHEBI:74483"/>
        <dbReference type="ChEBI" id="CHEBI:82748"/>
    </reaction>
</comment>
<dbReference type="Gene3D" id="3.40.50.150">
    <property type="entry name" value="Vaccinia Virus protein VP39"/>
    <property type="match status" value="1"/>
</dbReference>
<dbReference type="PANTHER" id="PTHR22808:SF3">
    <property type="entry name" value="5-METHYLCYTOSINE RRNA METHYLTRANSFERASE NSUN4"/>
    <property type="match status" value="1"/>
</dbReference>
<dbReference type="Gene3D" id="6.20.240.40">
    <property type="match status" value="1"/>
</dbReference>
<dbReference type="CDD" id="cd02440">
    <property type="entry name" value="AdoMet_MTases"/>
    <property type="match status" value="1"/>
</dbReference>
<evidence type="ECO:0000256" key="3">
    <source>
        <dbReference type="ARBA" id="ARBA00022603"/>
    </source>
</evidence>
<proteinExistence type="inferred from homology"/>
<comment type="similarity">
    <text evidence="11">Belongs to the class I-like SAM-binding methyltransferase superfamily. RsmB/NOP family.</text>
</comment>
<gene>
    <name evidence="13" type="ORF">MAR_017060</name>
</gene>
<dbReference type="EMBL" id="CP111017">
    <property type="protein sequence ID" value="WAR07102.1"/>
    <property type="molecule type" value="Genomic_DNA"/>
</dbReference>
<dbReference type="InterPro" id="IPR001678">
    <property type="entry name" value="MeTrfase_RsmB-F_NOP2_dom"/>
</dbReference>
<evidence type="ECO:0000313" key="13">
    <source>
        <dbReference type="EMBL" id="WAR07102.1"/>
    </source>
</evidence>
<dbReference type="InterPro" id="IPR029063">
    <property type="entry name" value="SAM-dependent_MTases_sf"/>
</dbReference>
<protein>
    <recommendedName>
        <fullName evidence="9">NOL1/NOP2/Sun domain family member 4</fullName>
    </recommendedName>
</protein>
<dbReference type="PRINTS" id="PR02008">
    <property type="entry name" value="RCMTFAMILY"/>
</dbReference>
<dbReference type="Proteomes" id="UP001164746">
    <property type="component" value="Chromosome 6"/>
</dbReference>
<keyword evidence="3 11" id="KW-0489">Methyltransferase</keyword>
<evidence type="ECO:0000256" key="10">
    <source>
        <dbReference type="ARBA" id="ARBA00049302"/>
    </source>
</evidence>
<evidence type="ECO:0000256" key="8">
    <source>
        <dbReference type="ARBA" id="ARBA00023128"/>
    </source>
</evidence>
<feature type="domain" description="SAM-dependent MTase RsmB/NOP-type" evidence="12">
    <location>
        <begin position="140"/>
        <end position="435"/>
    </location>
</feature>
<dbReference type="InterPro" id="IPR023267">
    <property type="entry name" value="RCMT"/>
</dbReference>
<evidence type="ECO:0000313" key="14">
    <source>
        <dbReference type="Proteomes" id="UP001164746"/>
    </source>
</evidence>
<keyword evidence="2" id="KW-0698">rRNA processing</keyword>
<keyword evidence="8" id="KW-0496">Mitochondrion</keyword>
<feature type="binding site" evidence="11">
    <location>
        <position position="261"/>
    </location>
    <ligand>
        <name>S-adenosyl-L-methionine</name>
        <dbReference type="ChEBI" id="CHEBI:59789"/>
    </ligand>
</feature>
<keyword evidence="6 11" id="KW-0694">RNA-binding</keyword>
<dbReference type="SUPFAM" id="SSF53335">
    <property type="entry name" value="S-adenosyl-L-methionine-dependent methyltransferases"/>
    <property type="match status" value="1"/>
</dbReference>
<dbReference type="InterPro" id="IPR049560">
    <property type="entry name" value="MeTrfase_RsmB-F_NOP2_cat"/>
</dbReference>
<dbReference type="PROSITE" id="PS51686">
    <property type="entry name" value="SAM_MT_RSMB_NOP"/>
    <property type="match status" value="1"/>
</dbReference>
<evidence type="ECO:0000256" key="11">
    <source>
        <dbReference type="PROSITE-ProRule" id="PRU01023"/>
    </source>
</evidence>
<evidence type="ECO:0000259" key="12">
    <source>
        <dbReference type="PROSITE" id="PS51686"/>
    </source>
</evidence>
<evidence type="ECO:0000256" key="9">
    <source>
        <dbReference type="ARBA" id="ARBA00042050"/>
    </source>
</evidence>
<feature type="non-terminal residue" evidence="13">
    <location>
        <position position="1"/>
    </location>
</feature>
<evidence type="ECO:0000256" key="1">
    <source>
        <dbReference type="ARBA" id="ARBA00004173"/>
    </source>
</evidence>
<keyword evidence="4 11" id="KW-0808">Transferase</keyword>
<comment type="caution">
    <text evidence="11">Lacks conserved residue(s) required for the propagation of feature annotation.</text>
</comment>
<evidence type="ECO:0000256" key="6">
    <source>
        <dbReference type="ARBA" id="ARBA00022884"/>
    </source>
</evidence>
<evidence type="ECO:0000256" key="2">
    <source>
        <dbReference type="ARBA" id="ARBA00022552"/>
    </source>
</evidence>
<organism evidence="13 14">
    <name type="scientific">Mya arenaria</name>
    <name type="common">Soft-shell clam</name>
    <dbReference type="NCBI Taxonomy" id="6604"/>
    <lineage>
        <taxon>Eukaryota</taxon>
        <taxon>Metazoa</taxon>
        <taxon>Spiralia</taxon>
        <taxon>Lophotrochozoa</taxon>
        <taxon>Mollusca</taxon>
        <taxon>Bivalvia</taxon>
        <taxon>Autobranchia</taxon>
        <taxon>Heteroconchia</taxon>
        <taxon>Euheterodonta</taxon>
        <taxon>Imparidentia</taxon>
        <taxon>Neoheterodontei</taxon>
        <taxon>Myida</taxon>
        <taxon>Myoidea</taxon>
        <taxon>Myidae</taxon>
        <taxon>Mya</taxon>
    </lineage>
</organism>
<evidence type="ECO:0000256" key="7">
    <source>
        <dbReference type="ARBA" id="ARBA00022946"/>
    </source>
</evidence>
<comment type="subcellular location">
    <subcellularLocation>
        <location evidence="1">Mitochondrion</location>
    </subcellularLocation>
</comment>
<keyword evidence="7" id="KW-0809">Transit peptide</keyword>
<name>A0ABY7EAN4_MYAAR</name>
<keyword evidence="14" id="KW-1185">Reference proteome</keyword>